<dbReference type="InterPro" id="IPR049874">
    <property type="entry name" value="ROK_cs"/>
</dbReference>
<evidence type="ECO:0000256" key="6">
    <source>
        <dbReference type="ARBA" id="ARBA00022777"/>
    </source>
</evidence>
<dbReference type="EC" id="2.7.1.4" evidence="11"/>
<sequence length="296" mass="31086">MAEQQLIGALEAGGTKMVCATGYADGTVLEREQIATTTPQETVEAVNAWFADKGIAALGIGAFGPTAVNPASPQYGKILETPKTAWRYFDLLGTIQNELNIPCGYDTDVNVACLGEVTFGCAQGLTDVIYLTIGTGVGAGVLSGGKLVHGMMHPEAGHILVTRDPRDTIGEHSACPFHDNCLEGLIAGPGVKKRWNGKSAGDMADDPEAMDLLAGYLAQALMTYTLCYAPQKIIIGGGVADHTPIVPLARKKCAEMLNSYIVTPEVNDIDTYIVNNSLEGKQGIMGCLALGAQALQ</sequence>
<keyword evidence="6 13" id="KW-0418">Kinase</keyword>
<dbReference type="AlphaFoldDB" id="A0A174CXQ1"/>
<keyword evidence="4" id="KW-0479">Metal-binding</keyword>
<keyword evidence="3 13" id="KW-0808">Transferase</keyword>
<dbReference type="GO" id="GO:0005524">
    <property type="term" value="F:ATP binding"/>
    <property type="evidence" value="ECO:0007669"/>
    <property type="project" value="UniProtKB-KW"/>
</dbReference>
<dbReference type="SUPFAM" id="SSF53067">
    <property type="entry name" value="Actin-like ATPase domain"/>
    <property type="match status" value="1"/>
</dbReference>
<evidence type="ECO:0000256" key="1">
    <source>
        <dbReference type="ARBA" id="ARBA00001946"/>
    </source>
</evidence>
<dbReference type="FunFam" id="3.30.420.40:FF:000153">
    <property type="entry name" value="Putative fructokinase"/>
    <property type="match status" value="1"/>
</dbReference>
<dbReference type="InterPro" id="IPR043129">
    <property type="entry name" value="ATPase_NBD"/>
</dbReference>
<name>A0A174CXQ1_9ACTN</name>
<evidence type="ECO:0000256" key="11">
    <source>
        <dbReference type="ARBA" id="ARBA00038887"/>
    </source>
</evidence>
<comment type="cofactor">
    <cofactor evidence="1">
        <name>Mg(2+)</name>
        <dbReference type="ChEBI" id="CHEBI:18420"/>
    </cofactor>
</comment>
<evidence type="ECO:0000313" key="14">
    <source>
        <dbReference type="Proteomes" id="UP000095468"/>
    </source>
</evidence>
<evidence type="ECO:0000256" key="9">
    <source>
        <dbReference type="ARBA" id="ARBA00022842"/>
    </source>
</evidence>
<dbReference type="PANTHER" id="PTHR42742:SF3">
    <property type="entry name" value="FRUCTOKINASE"/>
    <property type="match status" value="1"/>
</dbReference>
<dbReference type="Pfam" id="PF00480">
    <property type="entry name" value="ROK"/>
    <property type="match status" value="1"/>
</dbReference>
<protein>
    <recommendedName>
        <fullName evidence="11">fructokinase</fullName>
        <ecNumber evidence="11">2.7.1.4</ecNumber>
    </recommendedName>
</protein>
<dbReference type="GO" id="GO:0046872">
    <property type="term" value="F:metal ion binding"/>
    <property type="evidence" value="ECO:0007669"/>
    <property type="project" value="UniProtKB-KW"/>
</dbReference>
<dbReference type="Gene3D" id="3.30.420.40">
    <property type="match status" value="2"/>
</dbReference>
<dbReference type="PROSITE" id="PS01125">
    <property type="entry name" value="ROK"/>
    <property type="match status" value="1"/>
</dbReference>
<organism evidence="13 14">
    <name type="scientific">Collinsella aerofaciens</name>
    <dbReference type="NCBI Taxonomy" id="74426"/>
    <lineage>
        <taxon>Bacteria</taxon>
        <taxon>Bacillati</taxon>
        <taxon>Actinomycetota</taxon>
        <taxon>Coriobacteriia</taxon>
        <taxon>Coriobacteriales</taxon>
        <taxon>Coriobacteriaceae</taxon>
        <taxon>Collinsella</taxon>
    </lineage>
</organism>
<dbReference type="EMBL" id="CYYP01000009">
    <property type="protein sequence ID" value="CUO17933.1"/>
    <property type="molecule type" value="Genomic_DNA"/>
</dbReference>
<keyword evidence="9" id="KW-0460">Magnesium</keyword>
<dbReference type="GO" id="GO:0008865">
    <property type="term" value="F:fructokinase activity"/>
    <property type="evidence" value="ECO:0007669"/>
    <property type="project" value="UniProtKB-EC"/>
</dbReference>
<gene>
    <name evidence="13" type="primary">gmuE_1</name>
    <name evidence="13" type="ORF">ERS852381_01169</name>
</gene>
<dbReference type="PANTHER" id="PTHR42742">
    <property type="entry name" value="TRANSCRIPTIONAL REPRESSOR MPRA"/>
    <property type="match status" value="1"/>
</dbReference>
<evidence type="ECO:0000256" key="10">
    <source>
        <dbReference type="ARBA" id="ARBA00023277"/>
    </source>
</evidence>
<dbReference type="CDD" id="cd24067">
    <property type="entry name" value="ASKHA_NBD_ROK_BsFRK-like"/>
    <property type="match status" value="1"/>
</dbReference>
<proteinExistence type="inferred from homology"/>
<dbReference type="RefSeq" id="WP_055286538.1">
    <property type="nucleotide sequence ID" value="NZ_CYYP01000009.1"/>
</dbReference>
<keyword evidence="5" id="KW-0547">Nucleotide-binding</keyword>
<reference evidence="13 14" key="1">
    <citation type="submission" date="2015-09" db="EMBL/GenBank/DDBJ databases">
        <authorList>
            <consortium name="Pathogen Informatics"/>
        </authorList>
    </citation>
    <scope>NUCLEOTIDE SEQUENCE [LARGE SCALE GENOMIC DNA]</scope>
    <source>
        <strain evidence="13 14">2789STDY5608823</strain>
    </source>
</reference>
<dbReference type="InterPro" id="IPR051804">
    <property type="entry name" value="Carb_Metab_Reg_Kinase/Isom"/>
</dbReference>
<evidence type="ECO:0000256" key="8">
    <source>
        <dbReference type="ARBA" id="ARBA00022840"/>
    </source>
</evidence>
<evidence type="ECO:0000256" key="12">
    <source>
        <dbReference type="ARBA" id="ARBA00048451"/>
    </source>
</evidence>
<accession>A0A174CXQ1</accession>
<keyword evidence="10" id="KW-0119">Carbohydrate metabolism</keyword>
<evidence type="ECO:0000313" key="13">
    <source>
        <dbReference type="EMBL" id="CUO17933.1"/>
    </source>
</evidence>
<keyword evidence="8" id="KW-0067">ATP-binding</keyword>
<comment type="similarity">
    <text evidence="2">Belongs to the ROK (NagC/XylR) family.</text>
</comment>
<evidence type="ECO:0000256" key="5">
    <source>
        <dbReference type="ARBA" id="ARBA00022741"/>
    </source>
</evidence>
<comment type="catalytic activity">
    <reaction evidence="12">
        <text>D-fructose + ATP = D-fructose 6-phosphate + ADP + H(+)</text>
        <dbReference type="Rhea" id="RHEA:16125"/>
        <dbReference type="ChEBI" id="CHEBI:15378"/>
        <dbReference type="ChEBI" id="CHEBI:30616"/>
        <dbReference type="ChEBI" id="CHEBI:37721"/>
        <dbReference type="ChEBI" id="CHEBI:61527"/>
        <dbReference type="ChEBI" id="CHEBI:456216"/>
        <dbReference type="EC" id="2.7.1.4"/>
    </reaction>
</comment>
<dbReference type="Proteomes" id="UP000095468">
    <property type="component" value="Unassembled WGS sequence"/>
</dbReference>
<evidence type="ECO:0000256" key="7">
    <source>
        <dbReference type="ARBA" id="ARBA00022833"/>
    </source>
</evidence>
<dbReference type="InterPro" id="IPR000600">
    <property type="entry name" value="ROK"/>
</dbReference>
<evidence type="ECO:0000256" key="2">
    <source>
        <dbReference type="ARBA" id="ARBA00006479"/>
    </source>
</evidence>
<evidence type="ECO:0000256" key="4">
    <source>
        <dbReference type="ARBA" id="ARBA00022723"/>
    </source>
</evidence>
<evidence type="ECO:0000256" key="3">
    <source>
        <dbReference type="ARBA" id="ARBA00022679"/>
    </source>
</evidence>
<keyword evidence="7" id="KW-0862">Zinc</keyword>